<dbReference type="Proteomes" id="UP000595814">
    <property type="component" value="Chromosome"/>
</dbReference>
<evidence type="ECO:0000313" key="1">
    <source>
        <dbReference type="EMBL" id="QQK07525.1"/>
    </source>
</evidence>
<proteinExistence type="predicted"/>
<gene>
    <name evidence="1" type="ORF">JFY71_09525</name>
</gene>
<accession>A0AC61MPP6</accession>
<evidence type="ECO:0000313" key="2">
    <source>
        <dbReference type="Proteomes" id="UP000595814"/>
    </source>
</evidence>
<dbReference type="EMBL" id="CP066744">
    <property type="protein sequence ID" value="QQK07525.1"/>
    <property type="molecule type" value="Genomic_DNA"/>
</dbReference>
<organism evidence="1 2">
    <name type="scientific">Miniphocaeibacter halophilus</name>
    <dbReference type="NCBI Taxonomy" id="2931922"/>
    <lineage>
        <taxon>Bacteria</taxon>
        <taxon>Bacillati</taxon>
        <taxon>Bacillota</taxon>
        <taxon>Tissierellia</taxon>
        <taxon>Tissierellales</taxon>
        <taxon>Peptoniphilaceae</taxon>
        <taxon>Miniphocaeibacter</taxon>
    </lineage>
</organism>
<name>A0AC61MPP6_9FIRM</name>
<protein>
    <submittedName>
        <fullName evidence="1">U32 family peptidase</fullName>
    </submittedName>
</protein>
<keyword evidence="2" id="KW-1185">Reference proteome</keyword>
<reference evidence="1 2" key="1">
    <citation type="journal article" date="2022" name="Int. J. Syst. Evol. Microbiol.">
        <title>Miniphocaeibacter halophilus sp. nov., an ammonium-tolerant acetate-producing bacterium isolated from a biogas system.</title>
        <authorList>
            <person name="Schnurer A."/>
            <person name="Singh A."/>
            <person name="Bi S."/>
            <person name="Qiao W."/>
            <person name="Westerholm M."/>
        </authorList>
    </citation>
    <scope>NUCLEOTIDE SEQUENCE [LARGE SCALE GENOMIC DNA]</scope>
    <source>
        <strain evidence="1 2">AMB_01</strain>
    </source>
</reference>
<sequence>MKNYDFEVLAPVGNLLMLDAAIKAGADAVYLGGKNFSARAYAENFTIENIRDLVRKCHSNNIKVYVTVNTLLHDYELNDALNYIIDLYNLDVDAVIIQDLGLLTLIKQYLPNMDVHASTQININNYYGAKLMKKLGFKRIVLARETPIDEIKYIAENLDIELEVFIHGSLCISSSGQCLMSSYIGGRSGNRGKCAQPCRKEYTIYDSEFNIVNSNKAPRSYLSPKDLCTIDNITELRDIGIKSFKIEGRMKKPEYVYTVVKTYKSKLNNHYIDDRILDEVSNRGYTKGLINYSFGRDFIEINREKNKKGLIVGKIVKKNKQKAIEFFIKVKKGDILLFETVKNKVIQLTLTKDYDVGETLFSDHIHDSKVDSKVRRTSSIEIKNELENAKIDNLKDIDIKFIGKIGENPRIYAKSCNKTVFADSNHTVLKAIKQPLSRDRIVEQLSKMGNTNYKLHSIELELDENIFIPIKVLNELRRDIIFKLDKILTNFNSREYVNKVNIDFKSFQSTNPATTKINLELINIVENLENDYGDIYTNDYNNIENSYYKIPRIATSKELEKISVEIKNKNNIKGFLVNNLGDIQFVKEKFPNAKIIGDIGLNVLNSKAYWLLKNLGLFKISLSTELNIDEINDLITKIDNDFEILVHGYLTSMVMKNCPFSILKGCKDDSKCNLCKFSKNHYLKNNNNEYFLVNRFNGYSELYHNKILDIYDIVKNINLEKGGNLRIIAYNKVDDLIKKYNDKINNKKVYKIDNNNEEYTKGHFLKGIN</sequence>